<dbReference type="GO" id="GO:0030632">
    <property type="term" value="P:D-alanine biosynthetic process"/>
    <property type="evidence" value="ECO:0007669"/>
    <property type="project" value="TreeGrafter"/>
</dbReference>
<dbReference type="GO" id="GO:0030170">
    <property type="term" value="F:pyridoxal phosphate binding"/>
    <property type="evidence" value="ECO:0007669"/>
    <property type="project" value="TreeGrafter"/>
</dbReference>
<reference evidence="7 8" key="1">
    <citation type="submission" date="2019-03" db="EMBL/GenBank/DDBJ databases">
        <title>Genomic Encyclopedia of Type Strains, Phase IV (KMG-IV): sequencing the most valuable type-strain genomes for metagenomic binning, comparative biology and taxonomic classification.</title>
        <authorList>
            <person name="Goeker M."/>
        </authorList>
    </citation>
    <scope>NUCLEOTIDE SEQUENCE [LARGE SCALE GENOMIC DNA]</scope>
    <source>
        <strain evidence="7 8">DSM 24629</strain>
    </source>
</reference>
<dbReference type="Proteomes" id="UP000294902">
    <property type="component" value="Unassembled WGS sequence"/>
</dbReference>
<dbReference type="InterPro" id="IPR001608">
    <property type="entry name" value="Ala_racemase_N"/>
</dbReference>
<dbReference type="FunFam" id="3.20.20.10:FF:000002">
    <property type="entry name" value="Alanine racemase"/>
    <property type="match status" value="1"/>
</dbReference>
<keyword evidence="2 4" id="KW-0663">Pyridoxal phosphate</keyword>
<dbReference type="PANTHER" id="PTHR30511:SF0">
    <property type="entry name" value="ALANINE RACEMASE, CATABOLIC-RELATED"/>
    <property type="match status" value="1"/>
</dbReference>
<dbReference type="Gene3D" id="2.40.37.10">
    <property type="entry name" value="Lyase, Ornithine Decarboxylase, Chain A, domain 1"/>
    <property type="match status" value="1"/>
</dbReference>
<dbReference type="OrthoDB" id="9813814at2"/>
<dbReference type="AlphaFoldDB" id="A0A4R3MQ42"/>
<feature type="modified residue" description="N6-(pyridoxal phosphate)lysine" evidence="4">
    <location>
        <position position="36"/>
    </location>
</feature>
<comment type="caution">
    <text evidence="7">The sequence shown here is derived from an EMBL/GenBank/DDBJ whole genome shotgun (WGS) entry which is preliminary data.</text>
</comment>
<dbReference type="Pfam" id="PF01168">
    <property type="entry name" value="Ala_racemase_N"/>
    <property type="match status" value="1"/>
</dbReference>
<dbReference type="PROSITE" id="PS00395">
    <property type="entry name" value="ALANINE_RACEMASE"/>
    <property type="match status" value="1"/>
</dbReference>
<comment type="cofactor">
    <cofactor evidence="1 4">
        <name>pyridoxal 5'-phosphate</name>
        <dbReference type="ChEBI" id="CHEBI:597326"/>
    </cofactor>
</comment>
<dbReference type="RefSeq" id="WP_132250785.1">
    <property type="nucleotide sequence ID" value="NZ_SMAL01000002.1"/>
</dbReference>
<dbReference type="InterPro" id="IPR011079">
    <property type="entry name" value="Ala_racemase_C"/>
</dbReference>
<dbReference type="InterPro" id="IPR029066">
    <property type="entry name" value="PLP-binding_barrel"/>
</dbReference>
<protein>
    <submittedName>
        <fullName evidence="7">Alanine racemase</fullName>
    </submittedName>
</protein>
<keyword evidence="3" id="KW-0413">Isomerase</keyword>
<keyword evidence="8" id="KW-1185">Reference proteome</keyword>
<evidence type="ECO:0000313" key="8">
    <source>
        <dbReference type="Proteomes" id="UP000294902"/>
    </source>
</evidence>
<dbReference type="SUPFAM" id="SSF51419">
    <property type="entry name" value="PLP-binding barrel"/>
    <property type="match status" value="1"/>
</dbReference>
<dbReference type="InterPro" id="IPR000821">
    <property type="entry name" value="Ala_racemase"/>
</dbReference>
<dbReference type="CDD" id="cd00430">
    <property type="entry name" value="PLPDE_III_AR"/>
    <property type="match status" value="1"/>
</dbReference>
<feature type="domain" description="Alanine racemase C-terminal" evidence="6">
    <location>
        <begin position="234"/>
        <end position="362"/>
    </location>
</feature>
<dbReference type="Gene3D" id="3.20.20.10">
    <property type="entry name" value="Alanine racemase"/>
    <property type="match status" value="1"/>
</dbReference>
<feature type="binding site" evidence="5">
    <location>
        <position position="131"/>
    </location>
    <ligand>
        <name>substrate</name>
    </ligand>
</feature>
<dbReference type="SUPFAM" id="SSF50621">
    <property type="entry name" value="Alanine racemase C-terminal domain-like"/>
    <property type="match status" value="1"/>
</dbReference>
<dbReference type="PANTHER" id="PTHR30511">
    <property type="entry name" value="ALANINE RACEMASE"/>
    <property type="match status" value="1"/>
</dbReference>
<evidence type="ECO:0000256" key="4">
    <source>
        <dbReference type="PIRSR" id="PIRSR600821-50"/>
    </source>
</evidence>
<dbReference type="Pfam" id="PF00842">
    <property type="entry name" value="Ala_racemase_C"/>
    <property type="match status" value="1"/>
</dbReference>
<evidence type="ECO:0000256" key="1">
    <source>
        <dbReference type="ARBA" id="ARBA00001933"/>
    </source>
</evidence>
<dbReference type="InterPro" id="IPR009006">
    <property type="entry name" value="Ala_racemase/Decarboxylase_C"/>
</dbReference>
<organism evidence="7 8">
    <name type="scientific">Natranaerovirga pectinivora</name>
    <dbReference type="NCBI Taxonomy" id="682400"/>
    <lineage>
        <taxon>Bacteria</taxon>
        <taxon>Bacillati</taxon>
        <taxon>Bacillota</taxon>
        <taxon>Clostridia</taxon>
        <taxon>Lachnospirales</taxon>
        <taxon>Natranaerovirgaceae</taxon>
        <taxon>Natranaerovirga</taxon>
    </lineage>
</organism>
<evidence type="ECO:0000256" key="2">
    <source>
        <dbReference type="ARBA" id="ARBA00022898"/>
    </source>
</evidence>
<evidence type="ECO:0000256" key="5">
    <source>
        <dbReference type="PIRSR" id="PIRSR600821-52"/>
    </source>
</evidence>
<dbReference type="InterPro" id="IPR020622">
    <property type="entry name" value="Ala_racemase_pyridoxalP-BS"/>
</dbReference>
<dbReference type="GO" id="GO:0008784">
    <property type="term" value="F:alanine racemase activity"/>
    <property type="evidence" value="ECO:0007669"/>
    <property type="project" value="InterPro"/>
</dbReference>
<evidence type="ECO:0000259" key="6">
    <source>
        <dbReference type="SMART" id="SM01005"/>
    </source>
</evidence>
<dbReference type="NCBIfam" id="TIGR00492">
    <property type="entry name" value="alr"/>
    <property type="match status" value="1"/>
</dbReference>
<dbReference type="GO" id="GO:0005829">
    <property type="term" value="C:cytosol"/>
    <property type="evidence" value="ECO:0007669"/>
    <property type="project" value="TreeGrafter"/>
</dbReference>
<evidence type="ECO:0000313" key="7">
    <source>
        <dbReference type="EMBL" id="TCT16411.1"/>
    </source>
</evidence>
<name>A0A4R3MQ42_9FIRM</name>
<evidence type="ECO:0000256" key="3">
    <source>
        <dbReference type="ARBA" id="ARBA00023235"/>
    </source>
</evidence>
<proteinExistence type="predicted"/>
<feature type="binding site" evidence="5">
    <location>
        <position position="326"/>
    </location>
    <ligand>
        <name>substrate</name>
    </ligand>
</feature>
<dbReference type="SMART" id="SM01005">
    <property type="entry name" value="Ala_racemase_C"/>
    <property type="match status" value="1"/>
</dbReference>
<dbReference type="PRINTS" id="PR00992">
    <property type="entry name" value="ALARACEMASE"/>
</dbReference>
<sequence length="367" mass="41871">MTGAVVNVNLDILKQNLYKIKSSINNENIKILAVVKANGYGHGADQVAKCLEEEVDYFGVGLLEEGIELRKEGIKKPILVMGPSWNFKELHDNNLTMTINAISQYEELLSWCKKNNCKMKIHLKVNTGMNRFGIDGNEAYKFITLYDEQFTILEGVFSHFAATYKSKKGVVVKQRERFEKIIKVFKENNFTLLYHIANGENAIDYVECRYNMVRLGNCLYGPCNTKKQIGLEKIATTRGKIISISQVNKNEYIGYGQDYKANENLIVGVVPIGFYDGYGISKERVGIRFKSLMYNTVKDILKGLIRKKSNIYLNGYPLKVIGRPNMQFTMVALPYKDINIGDEVEIKISPIFIRKSLKREYYGGLKI</sequence>
<gene>
    <name evidence="7" type="ORF">EDC18_102430</name>
</gene>
<accession>A0A4R3MQ42</accession>
<dbReference type="EMBL" id="SMAL01000002">
    <property type="protein sequence ID" value="TCT16411.1"/>
    <property type="molecule type" value="Genomic_DNA"/>
</dbReference>